<dbReference type="Proteomes" id="UP001058074">
    <property type="component" value="Unassembled WGS sequence"/>
</dbReference>
<proteinExistence type="predicted"/>
<dbReference type="EMBL" id="BROD01000001">
    <property type="protein sequence ID" value="GKX68676.1"/>
    <property type="molecule type" value="Genomic_DNA"/>
</dbReference>
<name>A0ACB5RHX4_9CLOT</name>
<organism evidence="1 2">
    <name type="scientific">Inconstantimicrobium mannanitabidum</name>
    <dbReference type="NCBI Taxonomy" id="1604901"/>
    <lineage>
        <taxon>Bacteria</taxon>
        <taxon>Bacillati</taxon>
        <taxon>Bacillota</taxon>
        <taxon>Clostridia</taxon>
        <taxon>Eubacteriales</taxon>
        <taxon>Clostridiaceae</taxon>
        <taxon>Inconstantimicrobium</taxon>
    </lineage>
</organism>
<evidence type="ECO:0000313" key="1">
    <source>
        <dbReference type="EMBL" id="GKX68676.1"/>
    </source>
</evidence>
<accession>A0ACB5RHX4</accession>
<protein>
    <submittedName>
        <fullName evidence="1">Uncharacterized protein</fullName>
    </submittedName>
</protein>
<keyword evidence="2" id="KW-1185">Reference proteome</keyword>
<reference evidence="1" key="1">
    <citation type="journal article" date="2025" name="Int. J. Syst. Evol. Microbiol.">
        <title>Inconstantimicrobium mannanitabidum sp. nov., a novel member of the family Clostridiaceae isolated from anoxic soil under the treatment of reductive soil disinfestation.</title>
        <authorList>
            <person name="Ueki A."/>
            <person name="Tonouchi A."/>
            <person name="Honma S."/>
            <person name="Kaku N."/>
            <person name="Ueki K."/>
        </authorList>
    </citation>
    <scope>NUCLEOTIDE SEQUENCE</scope>
    <source>
        <strain evidence="1">TW13</strain>
    </source>
</reference>
<evidence type="ECO:0000313" key="2">
    <source>
        <dbReference type="Proteomes" id="UP001058074"/>
    </source>
</evidence>
<comment type="caution">
    <text evidence="1">The sequence shown here is derived from an EMBL/GenBank/DDBJ whole genome shotgun (WGS) entry which is preliminary data.</text>
</comment>
<gene>
    <name evidence="1" type="ORF">rsdtw13_39340</name>
</gene>
<sequence>MPKIGMRNLKSAIAVFICFLIYLIRGDGIPFYSAIAAILCMQPYVSNSVKVAKNRTIGTFIGGFCGMIVLIIEKHFIPKSMPMLQYLLISASIVVVIYITILVKKTTASYISCVVFLSVTVSHGLDVSPYAFALNRILDTLIGIAVSLCVNMFHLPKRKNATMLFVSNLDGTLLNSKGEISTYSKVKLNQMLKKDALITVSTARTSVTVLPILEGVDFKLPIITMNGAALYDLKEKSYLYCKTIEYDTSKNILSVFDKYGLNCFTHTIVNDILHIYYGDFTNPAEKKLYESKKLLPLKNYIYSPLPQNQEVIYFTAIDKLDIIEKLYKDIMSLECSNKIGAMYYKDTNNEGYYYLEIFSEKASQKNAINELKKRVSADTIITFGNDVKDIDMIQLADYGYAVENAVDEVKEVSPNIIGSNDNDSVVKIIEKLFYSKTFYKKRKTRDS</sequence>